<keyword evidence="4 6" id="KW-0808">Transferase</keyword>
<evidence type="ECO:0000313" key="8">
    <source>
        <dbReference type="Proteomes" id="UP000537126"/>
    </source>
</evidence>
<accession>A0A846MTJ3</accession>
<proteinExistence type="inferred from homology"/>
<name>A0A846MTJ3_9BACT</name>
<evidence type="ECO:0000256" key="4">
    <source>
        <dbReference type="ARBA" id="ARBA00022679"/>
    </source>
</evidence>
<dbReference type="AlphaFoldDB" id="A0A846MTJ3"/>
<dbReference type="RefSeq" id="WP_166920417.1">
    <property type="nucleotide sequence ID" value="NZ_JAASRN010000003.1"/>
</dbReference>
<organism evidence="7 8">
    <name type="scientific">Thermonema lapsum</name>
    <dbReference type="NCBI Taxonomy" id="28195"/>
    <lineage>
        <taxon>Bacteria</taxon>
        <taxon>Pseudomonadati</taxon>
        <taxon>Bacteroidota</taxon>
        <taxon>Cytophagia</taxon>
        <taxon>Cytophagales</taxon>
        <taxon>Thermonemataceae</taxon>
        <taxon>Thermonema</taxon>
    </lineage>
</organism>
<sequence length="309" mass="35191">MSHYHEPVMLKEVLAFVPAFTEPKESLLFLDLTFGGGGHSRAILQNMPERAALWAFDQDSDAAMQAKQITDPRFRFFQANFRFFGQFLEAQAQEGADFILADLGVSSHQFDTPERGFSFRFPQEPLDMRMNRQAPLSAADILNNYSAEELQRVLSWYGEVKNARTLAKSILAARSVRPLRTVADLNAVIEKHAPRHKAQQYFAKVYQAIRIEVNDEMGALREMLKQAAKYLRPGGRIVVISYHSLEDRLVKHFFATGSFRGQEPPRDLYGNLLTPLQPVTRKALGPSEEEIRRNPRARSAKLRVAERIT</sequence>
<dbReference type="Gene3D" id="1.10.150.170">
    <property type="entry name" value="Putative methyltransferase TM0872, insert domain"/>
    <property type="match status" value="1"/>
</dbReference>
<evidence type="ECO:0000313" key="7">
    <source>
        <dbReference type="EMBL" id="NIK74547.1"/>
    </source>
</evidence>
<comment type="caution">
    <text evidence="7">The sequence shown here is derived from an EMBL/GenBank/DDBJ whole genome shotgun (WGS) entry which is preliminary data.</text>
</comment>
<dbReference type="Proteomes" id="UP000537126">
    <property type="component" value="Unassembled WGS sequence"/>
</dbReference>
<dbReference type="EMBL" id="JAASRN010000003">
    <property type="protein sequence ID" value="NIK74547.1"/>
    <property type="molecule type" value="Genomic_DNA"/>
</dbReference>
<evidence type="ECO:0000256" key="6">
    <source>
        <dbReference type="HAMAP-Rule" id="MF_01007"/>
    </source>
</evidence>
<evidence type="ECO:0000256" key="5">
    <source>
        <dbReference type="ARBA" id="ARBA00022691"/>
    </source>
</evidence>
<dbReference type="GO" id="GO:0071424">
    <property type="term" value="F:rRNA (cytosine-N4-)-methyltransferase activity"/>
    <property type="evidence" value="ECO:0007669"/>
    <property type="project" value="UniProtKB-UniRule"/>
</dbReference>
<dbReference type="InterPro" id="IPR023397">
    <property type="entry name" value="SAM-dep_MeTrfase_MraW_recog"/>
</dbReference>
<feature type="binding site" evidence="6">
    <location>
        <position position="57"/>
    </location>
    <ligand>
        <name>S-adenosyl-L-methionine</name>
        <dbReference type="ChEBI" id="CHEBI:59789"/>
    </ligand>
</feature>
<evidence type="ECO:0000256" key="3">
    <source>
        <dbReference type="ARBA" id="ARBA00022603"/>
    </source>
</evidence>
<keyword evidence="2 6" id="KW-0698">rRNA processing</keyword>
<dbReference type="GO" id="GO:0005737">
    <property type="term" value="C:cytoplasm"/>
    <property type="evidence" value="ECO:0007669"/>
    <property type="project" value="UniProtKB-SubCell"/>
</dbReference>
<feature type="binding site" evidence="6">
    <location>
        <position position="102"/>
    </location>
    <ligand>
        <name>S-adenosyl-L-methionine</name>
        <dbReference type="ChEBI" id="CHEBI:59789"/>
    </ligand>
</feature>
<reference evidence="7 8" key="1">
    <citation type="submission" date="2020-03" db="EMBL/GenBank/DDBJ databases">
        <title>Genomic Encyclopedia of Type Strains, Phase IV (KMG-IV): sequencing the most valuable type-strain genomes for metagenomic binning, comparative biology and taxonomic classification.</title>
        <authorList>
            <person name="Goeker M."/>
        </authorList>
    </citation>
    <scope>NUCLEOTIDE SEQUENCE [LARGE SCALE GENOMIC DNA]</scope>
    <source>
        <strain evidence="7 8">DSM 5718</strain>
    </source>
</reference>
<protein>
    <recommendedName>
        <fullName evidence="6">Ribosomal RNA small subunit methyltransferase H</fullName>
        <ecNumber evidence="6">2.1.1.199</ecNumber>
    </recommendedName>
    <alternativeName>
        <fullName evidence="6">16S rRNA m(4)C1402 methyltransferase</fullName>
    </alternativeName>
    <alternativeName>
        <fullName evidence="6">rRNA (cytosine-N(4)-)-methyltransferase RsmH</fullName>
    </alternativeName>
</protein>
<dbReference type="PIRSF" id="PIRSF004486">
    <property type="entry name" value="MraW"/>
    <property type="match status" value="1"/>
</dbReference>
<gene>
    <name evidence="6" type="primary">rsmH</name>
    <name evidence="7" type="ORF">FHS56_002072</name>
</gene>
<feature type="binding site" evidence="6">
    <location>
        <begin position="37"/>
        <end position="39"/>
    </location>
    <ligand>
        <name>S-adenosyl-L-methionine</name>
        <dbReference type="ChEBI" id="CHEBI:59789"/>
    </ligand>
</feature>
<dbReference type="GO" id="GO:0070475">
    <property type="term" value="P:rRNA base methylation"/>
    <property type="evidence" value="ECO:0007669"/>
    <property type="project" value="UniProtKB-UniRule"/>
</dbReference>
<dbReference type="SUPFAM" id="SSF81799">
    <property type="entry name" value="Putative methyltransferase TM0872, insert domain"/>
    <property type="match status" value="1"/>
</dbReference>
<dbReference type="PANTHER" id="PTHR11265">
    <property type="entry name" value="S-ADENOSYL-METHYLTRANSFERASE MRAW"/>
    <property type="match status" value="1"/>
</dbReference>
<dbReference type="SUPFAM" id="SSF53335">
    <property type="entry name" value="S-adenosyl-L-methionine-dependent methyltransferases"/>
    <property type="match status" value="1"/>
</dbReference>
<feature type="binding site" evidence="6">
    <location>
        <position position="81"/>
    </location>
    <ligand>
        <name>S-adenosyl-L-methionine</name>
        <dbReference type="ChEBI" id="CHEBI:59789"/>
    </ligand>
</feature>
<dbReference type="Gene3D" id="3.40.50.150">
    <property type="entry name" value="Vaccinia Virus protein VP39"/>
    <property type="match status" value="1"/>
</dbReference>
<keyword evidence="5 6" id="KW-0949">S-adenosyl-L-methionine</keyword>
<comment type="subcellular location">
    <subcellularLocation>
        <location evidence="6">Cytoplasm</location>
    </subcellularLocation>
</comment>
<dbReference type="NCBIfam" id="TIGR00006">
    <property type="entry name" value="16S rRNA (cytosine(1402)-N(4))-methyltransferase RsmH"/>
    <property type="match status" value="1"/>
</dbReference>
<dbReference type="HAMAP" id="MF_01007">
    <property type="entry name" value="16SrRNA_methyltr_H"/>
    <property type="match status" value="1"/>
</dbReference>
<comment type="catalytic activity">
    <reaction evidence="6">
        <text>cytidine(1402) in 16S rRNA + S-adenosyl-L-methionine = N(4)-methylcytidine(1402) in 16S rRNA + S-adenosyl-L-homocysteine + H(+)</text>
        <dbReference type="Rhea" id="RHEA:42928"/>
        <dbReference type="Rhea" id="RHEA-COMP:10286"/>
        <dbReference type="Rhea" id="RHEA-COMP:10287"/>
        <dbReference type="ChEBI" id="CHEBI:15378"/>
        <dbReference type="ChEBI" id="CHEBI:57856"/>
        <dbReference type="ChEBI" id="CHEBI:59789"/>
        <dbReference type="ChEBI" id="CHEBI:74506"/>
        <dbReference type="ChEBI" id="CHEBI:82748"/>
        <dbReference type="EC" id="2.1.1.199"/>
    </reaction>
</comment>
<keyword evidence="3 6" id="KW-0489">Methyltransferase</keyword>
<keyword evidence="8" id="KW-1185">Reference proteome</keyword>
<evidence type="ECO:0000256" key="2">
    <source>
        <dbReference type="ARBA" id="ARBA00022552"/>
    </source>
</evidence>
<comment type="similarity">
    <text evidence="1 6">Belongs to the methyltransferase superfamily. RsmH family.</text>
</comment>
<dbReference type="InterPro" id="IPR002903">
    <property type="entry name" value="RsmH"/>
</dbReference>
<dbReference type="Pfam" id="PF01795">
    <property type="entry name" value="Methyltransf_5"/>
    <property type="match status" value="1"/>
</dbReference>
<keyword evidence="6" id="KW-0963">Cytoplasm</keyword>
<dbReference type="PANTHER" id="PTHR11265:SF0">
    <property type="entry name" value="12S RRNA N4-METHYLCYTIDINE METHYLTRANSFERASE"/>
    <property type="match status" value="1"/>
</dbReference>
<comment type="function">
    <text evidence="6">Specifically methylates the N4 position of cytidine in position 1402 (C1402) of 16S rRNA.</text>
</comment>
<dbReference type="InterPro" id="IPR029063">
    <property type="entry name" value="SAM-dependent_MTases_sf"/>
</dbReference>
<evidence type="ECO:0000256" key="1">
    <source>
        <dbReference type="ARBA" id="ARBA00010396"/>
    </source>
</evidence>
<feature type="binding site" evidence="6">
    <location>
        <position position="109"/>
    </location>
    <ligand>
        <name>S-adenosyl-L-methionine</name>
        <dbReference type="ChEBI" id="CHEBI:59789"/>
    </ligand>
</feature>
<dbReference type="EC" id="2.1.1.199" evidence="6"/>